<evidence type="ECO:0000256" key="2">
    <source>
        <dbReference type="ARBA" id="ARBA00022679"/>
    </source>
</evidence>
<comment type="caution">
    <text evidence="11">The sequence shown here is derived from an EMBL/GenBank/DDBJ whole genome shotgun (WGS) entry which is preliminary data.</text>
</comment>
<dbReference type="Proteomes" id="UP000739538">
    <property type="component" value="Unassembled WGS sequence"/>
</dbReference>
<evidence type="ECO:0000256" key="4">
    <source>
        <dbReference type="ARBA" id="ARBA00022989"/>
    </source>
</evidence>
<keyword evidence="5" id="KW-0472">Membrane</keyword>
<evidence type="ECO:0000256" key="7">
    <source>
        <dbReference type="ARBA" id="ARBA00037582"/>
    </source>
</evidence>
<comment type="function">
    <text evidence="7">Probable acetyltransferase.</text>
</comment>
<reference evidence="11" key="2">
    <citation type="journal article" date="2021" name="Microbiome">
        <title>Successional dynamics and alternative stable states in a saline activated sludge microbial community over 9 years.</title>
        <authorList>
            <person name="Wang Y."/>
            <person name="Ye J."/>
            <person name="Ju F."/>
            <person name="Liu L."/>
            <person name="Boyd J.A."/>
            <person name="Deng Y."/>
            <person name="Parks D.H."/>
            <person name="Jiang X."/>
            <person name="Yin X."/>
            <person name="Woodcroft B.J."/>
            <person name="Tyson G.W."/>
            <person name="Hugenholtz P."/>
            <person name="Polz M.F."/>
            <person name="Zhang T."/>
        </authorList>
    </citation>
    <scope>NUCLEOTIDE SEQUENCE</scope>
    <source>
        <strain evidence="11">HKST-UBA02</strain>
    </source>
</reference>
<reference evidence="11" key="1">
    <citation type="submission" date="2020-04" db="EMBL/GenBank/DDBJ databases">
        <authorList>
            <person name="Zhang T."/>
        </authorList>
    </citation>
    <scope>NUCLEOTIDE SEQUENCE</scope>
    <source>
        <strain evidence="11">HKST-UBA02</strain>
    </source>
</reference>
<evidence type="ECO:0000256" key="6">
    <source>
        <dbReference type="ARBA" id="ARBA00023315"/>
    </source>
</evidence>
<keyword evidence="3" id="KW-0812">Transmembrane</keyword>
<evidence type="ECO:0000256" key="3">
    <source>
        <dbReference type="ARBA" id="ARBA00022692"/>
    </source>
</evidence>
<feature type="domain" description="N-acetyltransferase" evidence="10">
    <location>
        <begin position="18"/>
        <end position="169"/>
    </location>
</feature>
<keyword evidence="4" id="KW-1133">Transmembrane helix</keyword>
<name>A0A956NI70_UNCEI</name>
<dbReference type="CDD" id="cd04301">
    <property type="entry name" value="NAT_SF"/>
    <property type="match status" value="1"/>
</dbReference>
<evidence type="ECO:0000256" key="9">
    <source>
        <dbReference type="ARBA" id="ARBA00040241"/>
    </source>
</evidence>
<dbReference type="EMBL" id="JAGQHS010000286">
    <property type="protein sequence ID" value="MCA9759206.1"/>
    <property type="molecule type" value="Genomic_DNA"/>
</dbReference>
<keyword evidence="2 11" id="KW-0808">Transferase</keyword>
<dbReference type="InterPro" id="IPR016181">
    <property type="entry name" value="Acyl_CoA_acyltransferase"/>
</dbReference>
<evidence type="ECO:0000256" key="5">
    <source>
        <dbReference type="ARBA" id="ARBA00023136"/>
    </source>
</evidence>
<comment type="similarity">
    <text evidence="8">Belongs to the camello family.</text>
</comment>
<proteinExistence type="inferred from homology"/>
<evidence type="ECO:0000259" key="10">
    <source>
        <dbReference type="PROSITE" id="PS51186"/>
    </source>
</evidence>
<dbReference type="SUPFAM" id="SSF55729">
    <property type="entry name" value="Acyl-CoA N-acyltransferases (Nat)"/>
    <property type="match status" value="1"/>
</dbReference>
<dbReference type="PANTHER" id="PTHR13947:SF51">
    <property type="entry name" value="N-ACETYLTRANSFERASE 14-RELATED"/>
    <property type="match status" value="1"/>
</dbReference>
<accession>A0A956NI70</accession>
<dbReference type="PROSITE" id="PS51186">
    <property type="entry name" value="GNAT"/>
    <property type="match status" value="1"/>
</dbReference>
<dbReference type="GO" id="GO:0008080">
    <property type="term" value="F:N-acetyltransferase activity"/>
    <property type="evidence" value="ECO:0007669"/>
    <property type="project" value="InterPro"/>
</dbReference>
<sequence>MTSTQIRAGRFEPGEFRPRVRLAERQDLDELVRLERTCYRGVYAEHRREREQFAYYVRNPKARIAVCRRGSQYCGYVTGVFSHRARSTTAALLSLAVAPPCRHRGIGAALLRWFEARSREEGCVSIDLEVAVVRRSARRLYERCGFEPIAIRADYYGPGDDAVRMRKTL</sequence>
<comment type="subcellular location">
    <subcellularLocation>
        <location evidence="1">Membrane</location>
    </subcellularLocation>
</comment>
<gene>
    <name evidence="11" type="ORF">KDA27_25655</name>
</gene>
<evidence type="ECO:0000313" key="12">
    <source>
        <dbReference type="Proteomes" id="UP000739538"/>
    </source>
</evidence>
<dbReference type="Pfam" id="PF00583">
    <property type="entry name" value="Acetyltransf_1"/>
    <property type="match status" value="1"/>
</dbReference>
<dbReference type="GO" id="GO:0016020">
    <property type="term" value="C:membrane"/>
    <property type="evidence" value="ECO:0007669"/>
    <property type="project" value="UniProtKB-SubCell"/>
</dbReference>
<evidence type="ECO:0000313" key="11">
    <source>
        <dbReference type="EMBL" id="MCA9759206.1"/>
    </source>
</evidence>
<evidence type="ECO:0000256" key="1">
    <source>
        <dbReference type="ARBA" id="ARBA00004370"/>
    </source>
</evidence>
<keyword evidence="6 11" id="KW-0012">Acyltransferase</keyword>
<dbReference type="InterPro" id="IPR050769">
    <property type="entry name" value="NAT_camello-type"/>
</dbReference>
<protein>
    <recommendedName>
        <fullName evidence="9">Probable N-acetyltransferase 14</fullName>
    </recommendedName>
</protein>
<dbReference type="Gene3D" id="3.40.630.30">
    <property type="match status" value="1"/>
</dbReference>
<dbReference type="InterPro" id="IPR000182">
    <property type="entry name" value="GNAT_dom"/>
</dbReference>
<dbReference type="AlphaFoldDB" id="A0A956NI70"/>
<dbReference type="PANTHER" id="PTHR13947">
    <property type="entry name" value="GNAT FAMILY N-ACETYLTRANSFERASE"/>
    <property type="match status" value="1"/>
</dbReference>
<organism evidence="11 12">
    <name type="scientific">Eiseniibacteriota bacterium</name>
    <dbReference type="NCBI Taxonomy" id="2212470"/>
    <lineage>
        <taxon>Bacteria</taxon>
        <taxon>Candidatus Eiseniibacteriota</taxon>
    </lineage>
</organism>
<evidence type="ECO:0000256" key="8">
    <source>
        <dbReference type="ARBA" id="ARBA00038470"/>
    </source>
</evidence>